<accession>A0A4V1Y2Y7</accession>
<evidence type="ECO:0000259" key="1">
    <source>
        <dbReference type="Pfam" id="PF03423"/>
    </source>
</evidence>
<evidence type="ECO:0000313" key="2">
    <source>
        <dbReference type="EMBL" id="RYQ23702.1"/>
    </source>
</evidence>
<dbReference type="Gene3D" id="2.60.40.1180">
    <property type="entry name" value="Golgi alpha-mannosidase II"/>
    <property type="match status" value="1"/>
</dbReference>
<dbReference type="AlphaFoldDB" id="A0A4V1Y2Y7"/>
<dbReference type="Proteomes" id="UP000294221">
    <property type="component" value="Unassembled WGS sequence"/>
</dbReference>
<name>A0A4V1Y2Y7_9BIFI</name>
<dbReference type="Gene3D" id="2.60.40.10">
    <property type="entry name" value="Immunoglobulins"/>
    <property type="match status" value="1"/>
</dbReference>
<dbReference type="EMBL" id="RYUN01000002">
    <property type="protein sequence ID" value="RYQ23702.1"/>
    <property type="molecule type" value="Genomic_DNA"/>
</dbReference>
<dbReference type="GO" id="GO:2001070">
    <property type="term" value="F:starch binding"/>
    <property type="evidence" value="ECO:0007669"/>
    <property type="project" value="InterPro"/>
</dbReference>
<feature type="domain" description="Carbohydrate binding module family 25" evidence="1">
    <location>
        <begin position="232"/>
        <end position="276"/>
    </location>
</feature>
<sequence>MAAYPALFEKYSSNGGALRSALNSKNLNAGNLSNLQGQGVQDDQLVTWVESHDTYANGDRQSTGMTDWQIRMGWGVIGARASGAALFFNRPVGSGGANAQFAEQSQLGDAGDNEWKSPEVKWVNKFRNAMEGNAEYLRNCQAENCLMIERYKSDGSNANDGVVVVNMDGNKNLAGLDTALDDGTYTNQVNGGTITVANKKITAGSVKSGKVSVFVNIGTAPAPGPDPTPDSTTTVYYPSTKFGADSTYLHWRFADGGTWTTAPGVKMTAACSGYVSYAIENPDGRPIGFVFTN</sequence>
<dbReference type="GO" id="GO:0005975">
    <property type="term" value="P:carbohydrate metabolic process"/>
    <property type="evidence" value="ECO:0007669"/>
    <property type="project" value="UniProtKB-ARBA"/>
</dbReference>
<dbReference type="InterPro" id="IPR013780">
    <property type="entry name" value="Glyco_hydro_b"/>
</dbReference>
<organism evidence="2 3">
    <name type="scientific">Bifidobacterium pseudolongum subsp. pseudolongum</name>
    <dbReference type="NCBI Taxonomy" id="31954"/>
    <lineage>
        <taxon>Bacteria</taxon>
        <taxon>Bacillati</taxon>
        <taxon>Actinomycetota</taxon>
        <taxon>Actinomycetes</taxon>
        <taxon>Bifidobacteriales</taxon>
        <taxon>Bifidobacteriaceae</taxon>
        <taxon>Bifidobacterium</taxon>
    </lineage>
</organism>
<gene>
    <name evidence="2" type="ORF">PG2054B_0089</name>
</gene>
<evidence type="ECO:0000313" key="3">
    <source>
        <dbReference type="Proteomes" id="UP000294221"/>
    </source>
</evidence>
<proteinExistence type="predicted"/>
<dbReference type="InterPro" id="IPR005085">
    <property type="entry name" value="CBM25"/>
</dbReference>
<dbReference type="Gene3D" id="3.20.20.80">
    <property type="entry name" value="Glycosidases"/>
    <property type="match status" value="1"/>
</dbReference>
<reference evidence="2 3" key="1">
    <citation type="submission" date="2018-12" db="EMBL/GenBank/DDBJ databases">
        <title>Unveiling genomic diversity among members of the Bifidobacterium pseudolongum species, a widely distributed gut commensal of the animal kingdom.</title>
        <authorList>
            <person name="Lugli G.A."/>
            <person name="Duranti S."/>
            <person name="Albert K."/>
            <person name="Mancabelli L."/>
            <person name="Napoli S."/>
            <person name="Viappiani A."/>
            <person name="Anzalone R."/>
            <person name="Longhi G."/>
            <person name="Milani C."/>
            <person name="Turroni F."/>
            <person name="Alessandri G."/>
            <person name="Sela D.A."/>
            <person name="Van Sinderen D."/>
            <person name="Ventura M."/>
        </authorList>
    </citation>
    <scope>NUCLEOTIDE SEQUENCE [LARGE SCALE GENOMIC DNA]</scope>
    <source>
        <strain evidence="2 3">2054B</strain>
    </source>
</reference>
<protein>
    <submittedName>
        <fullName evidence="2">Alpha-amylase</fullName>
    </submittedName>
</protein>
<dbReference type="Pfam" id="PF03423">
    <property type="entry name" value="CBM_25"/>
    <property type="match status" value="1"/>
</dbReference>
<dbReference type="SUPFAM" id="SSF51011">
    <property type="entry name" value="Glycosyl hydrolase domain"/>
    <property type="match status" value="1"/>
</dbReference>
<comment type="caution">
    <text evidence="2">The sequence shown here is derived from an EMBL/GenBank/DDBJ whole genome shotgun (WGS) entry which is preliminary data.</text>
</comment>
<dbReference type="InterPro" id="IPR013783">
    <property type="entry name" value="Ig-like_fold"/>
</dbReference>